<dbReference type="OrthoDB" id="5855668at2759"/>
<keyword evidence="4" id="KW-1185">Reference proteome</keyword>
<organism evidence="3 4">
    <name type="scientific">Reticulomyxa filosa</name>
    <dbReference type="NCBI Taxonomy" id="46433"/>
    <lineage>
        <taxon>Eukaryota</taxon>
        <taxon>Sar</taxon>
        <taxon>Rhizaria</taxon>
        <taxon>Retaria</taxon>
        <taxon>Foraminifera</taxon>
        <taxon>Monothalamids</taxon>
        <taxon>Reticulomyxidae</taxon>
        <taxon>Reticulomyxa</taxon>
    </lineage>
</organism>
<dbReference type="InterPro" id="IPR000008">
    <property type="entry name" value="C2_dom"/>
</dbReference>
<feature type="region of interest" description="Disordered" evidence="1">
    <location>
        <begin position="87"/>
        <end position="123"/>
    </location>
</feature>
<dbReference type="EMBL" id="ASPP01007024">
    <property type="protein sequence ID" value="ETO27821.1"/>
    <property type="molecule type" value="Genomic_DNA"/>
</dbReference>
<feature type="domain" description="C2" evidence="2">
    <location>
        <begin position="1"/>
        <end position="174"/>
    </location>
</feature>
<dbReference type="InterPro" id="IPR045052">
    <property type="entry name" value="Copine"/>
</dbReference>
<name>X6NP72_RETFI</name>
<evidence type="ECO:0000313" key="4">
    <source>
        <dbReference type="Proteomes" id="UP000023152"/>
    </source>
</evidence>
<dbReference type="PROSITE" id="PS50004">
    <property type="entry name" value="C2"/>
    <property type="match status" value="1"/>
</dbReference>
<reference evidence="3 4" key="1">
    <citation type="journal article" date="2013" name="Curr. Biol.">
        <title>The Genome of the Foraminiferan Reticulomyxa filosa.</title>
        <authorList>
            <person name="Glockner G."/>
            <person name="Hulsmann N."/>
            <person name="Schleicher M."/>
            <person name="Noegel A.A."/>
            <person name="Eichinger L."/>
            <person name="Gallinger C."/>
            <person name="Pawlowski J."/>
            <person name="Sierra R."/>
            <person name="Euteneuer U."/>
            <person name="Pillet L."/>
            <person name="Moustafa A."/>
            <person name="Platzer M."/>
            <person name="Groth M."/>
            <person name="Szafranski K."/>
            <person name="Schliwa M."/>
        </authorList>
    </citation>
    <scope>NUCLEOTIDE SEQUENCE [LARGE SCALE GENOMIC DNA]</scope>
</reference>
<dbReference type="SUPFAM" id="SSF49562">
    <property type="entry name" value="C2 domain (Calcium/lipid-binding domain, CaLB)"/>
    <property type="match status" value="1"/>
</dbReference>
<evidence type="ECO:0000259" key="2">
    <source>
        <dbReference type="PROSITE" id="PS50004"/>
    </source>
</evidence>
<accession>X6NP72</accession>
<dbReference type="Pfam" id="PF00168">
    <property type="entry name" value="C2"/>
    <property type="match status" value="2"/>
</dbReference>
<dbReference type="Gene3D" id="2.60.40.150">
    <property type="entry name" value="C2 domain"/>
    <property type="match status" value="1"/>
</dbReference>
<dbReference type="InterPro" id="IPR035892">
    <property type="entry name" value="C2_domain_sf"/>
</dbReference>
<dbReference type="GO" id="GO:0005886">
    <property type="term" value="C:plasma membrane"/>
    <property type="evidence" value="ECO:0007669"/>
    <property type="project" value="TreeGrafter"/>
</dbReference>
<sequence>MAQASVNDKYADTLKEQVQMFLSCQDLVSKDVFGKTDPFVVGELLQQMTHRKKYEAFDFCSHYRICEVVKKKGEELQEWRGVRKDRKGECNQLSHNKTNQTIKQKNTTQNNNQNDKQTKRDNHYPKFQKEFLLDYYFEEEQEIRFDVYDQDKNNSTNLKDHDFVGSCQANLGEL</sequence>
<comment type="caution">
    <text evidence="3">The sequence shown here is derived from an EMBL/GenBank/DDBJ whole genome shotgun (WGS) entry which is preliminary data.</text>
</comment>
<proteinExistence type="predicted"/>
<dbReference type="GO" id="GO:0005544">
    <property type="term" value="F:calcium-dependent phospholipid binding"/>
    <property type="evidence" value="ECO:0007669"/>
    <property type="project" value="InterPro"/>
</dbReference>
<feature type="compositionally biased region" description="Low complexity" evidence="1">
    <location>
        <begin position="96"/>
        <end position="115"/>
    </location>
</feature>
<feature type="non-terminal residue" evidence="3">
    <location>
        <position position="174"/>
    </location>
</feature>
<protein>
    <submittedName>
        <fullName evidence="3">Copine</fullName>
    </submittedName>
</protein>
<dbReference type="PANTHER" id="PTHR10857:SF106">
    <property type="entry name" value="C2 DOMAIN-CONTAINING PROTEIN"/>
    <property type="match status" value="1"/>
</dbReference>
<dbReference type="Proteomes" id="UP000023152">
    <property type="component" value="Unassembled WGS sequence"/>
</dbReference>
<dbReference type="PANTHER" id="PTHR10857">
    <property type="entry name" value="COPINE"/>
    <property type="match status" value="1"/>
</dbReference>
<dbReference type="AlphaFoldDB" id="X6NP72"/>
<gene>
    <name evidence="3" type="ORF">RFI_09310</name>
</gene>
<dbReference type="GO" id="GO:0071277">
    <property type="term" value="P:cellular response to calcium ion"/>
    <property type="evidence" value="ECO:0007669"/>
    <property type="project" value="TreeGrafter"/>
</dbReference>
<evidence type="ECO:0000256" key="1">
    <source>
        <dbReference type="SAM" id="MobiDB-lite"/>
    </source>
</evidence>
<evidence type="ECO:0000313" key="3">
    <source>
        <dbReference type="EMBL" id="ETO27821.1"/>
    </source>
</evidence>